<comment type="caution">
    <text evidence="2">The sequence shown here is derived from an EMBL/GenBank/DDBJ whole genome shotgun (WGS) entry which is preliminary data.</text>
</comment>
<feature type="signal peptide" evidence="1">
    <location>
        <begin position="1"/>
        <end position="20"/>
    </location>
</feature>
<evidence type="ECO:0000313" key="2">
    <source>
        <dbReference type="EMBL" id="KAG7171697.1"/>
    </source>
</evidence>
<dbReference type="AlphaFoldDB" id="A0A8J5N1V9"/>
<proteinExistence type="predicted"/>
<dbReference type="Proteomes" id="UP000747542">
    <property type="component" value="Unassembled WGS sequence"/>
</dbReference>
<feature type="non-terminal residue" evidence="2">
    <location>
        <position position="1"/>
    </location>
</feature>
<reference evidence="2" key="1">
    <citation type="journal article" date="2021" name="Sci. Adv.">
        <title>The American lobster genome reveals insights on longevity, neural, and immune adaptations.</title>
        <authorList>
            <person name="Polinski J.M."/>
            <person name="Zimin A.V."/>
            <person name="Clark K.F."/>
            <person name="Kohn A.B."/>
            <person name="Sadowski N."/>
            <person name="Timp W."/>
            <person name="Ptitsyn A."/>
            <person name="Khanna P."/>
            <person name="Romanova D.Y."/>
            <person name="Williams P."/>
            <person name="Greenwood S.J."/>
            <person name="Moroz L.L."/>
            <person name="Walt D.R."/>
            <person name="Bodnar A.G."/>
        </authorList>
    </citation>
    <scope>NUCLEOTIDE SEQUENCE</scope>
    <source>
        <strain evidence="2">GMGI-L3</strain>
    </source>
</reference>
<feature type="chain" id="PRO_5035325166" evidence="1">
    <location>
        <begin position="21"/>
        <end position="194"/>
    </location>
</feature>
<evidence type="ECO:0000313" key="3">
    <source>
        <dbReference type="Proteomes" id="UP000747542"/>
    </source>
</evidence>
<sequence>MFHGRGMASVWFSWSGVATALSPSKRGELGLQYNYKEAAVYVLQCRDLAAVDSKGTDPIRDGLGVIRLVMDQLDDGPVDDGPVGDGPVGVDQWMMDQLVMDQLVMDQLGDGPVGDGPVGDGPMEPLEDLIYSLRGDLILALKFVPPDAVSSKKTRRFGRFTCLLVAEHVSTIALIDKLLLSWDHSRVSSIAEVK</sequence>
<organism evidence="2 3">
    <name type="scientific">Homarus americanus</name>
    <name type="common">American lobster</name>
    <dbReference type="NCBI Taxonomy" id="6706"/>
    <lineage>
        <taxon>Eukaryota</taxon>
        <taxon>Metazoa</taxon>
        <taxon>Ecdysozoa</taxon>
        <taxon>Arthropoda</taxon>
        <taxon>Crustacea</taxon>
        <taxon>Multicrustacea</taxon>
        <taxon>Malacostraca</taxon>
        <taxon>Eumalacostraca</taxon>
        <taxon>Eucarida</taxon>
        <taxon>Decapoda</taxon>
        <taxon>Pleocyemata</taxon>
        <taxon>Astacidea</taxon>
        <taxon>Nephropoidea</taxon>
        <taxon>Nephropidae</taxon>
        <taxon>Homarus</taxon>
    </lineage>
</organism>
<dbReference type="EMBL" id="JAHLQT010011974">
    <property type="protein sequence ID" value="KAG7171697.1"/>
    <property type="molecule type" value="Genomic_DNA"/>
</dbReference>
<keyword evidence="1" id="KW-0732">Signal</keyword>
<accession>A0A8J5N1V9</accession>
<protein>
    <submittedName>
        <fullName evidence="2">Putative Synaptotagmin-like</fullName>
    </submittedName>
</protein>
<keyword evidence="3" id="KW-1185">Reference proteome</keyword>
<gene>
    <name evidence="2" type="primary">SYT-L</name>
    <name evidence="2" type="ORF">Hamer_G025784</name>
</gene>
<evidence type="ECO:0000256" key="1">
    <source>
        <dbReference type="SAM" id="SignalP"/>
    </source>
</evidence>
<name>A0A8J5N1V9_HOMAM</name>